<dbReference type="NCBIfam" id="TIGR01652">
    <property type="entry name" value="ATPase-Plipid"/>
    <property type="match status" value="1"/>
</dbReference>
<dbReference type="SUPFAM" id="SSF81653">
    <property type="entry name" value="Calcium ATPase, transduction domain A"/>
    <property type="match status" value="1"/>
</dbReference>
<feature type="binding site" evidence="13">
    <location>
        <position position="426"/>
    </location>
    <ligand>
        <name>ATP</name>
        <dbReference type="ChEBI" id="CHEBI:30616"/>
    </ligand>
</feature>
<feature type="transmembrane region" description="Helical" evidence="15">
    <location>
        <begin position="1101"/>
        <end position="1121"/>
    </location>
</feature>
<evidence type="ECO:0000256" key="15">
    <source>
        <dbReference type="RuleBase" id="RU362033"/>
    </source>
</evidence>
<keyword evidence="8 15" id="KW-1278">Translocase</keyword>
<keyword evidence="4 14" id="KW-0479">Metal-binding</keyword>
<feature type="binding site" evidence="13">
    <location>
        <position position="428"/>
    </location>
    <ligand>
        <name>ATP</name>
        <dbReference type="ChEBI" id="CHEBI:30616"/>
    </ligand>
</feature>
<dbReference type="PANTHER" id="PTHR24092">
    <property type="entry name" value="PROBABLE PHOSPHOLIPID-TRANSPORTING ATPASE"/>
    <property type="match status" value="1"/>
</dbReference>
<protein>
    <recommendedName>
        <fullName evidence="15">Phospholipid-transporting ATPase</fullName>
        <ecNumber evidence="15">7.6.2.1</ecNumber>
    </recommendedName>
</protein>
<feature type="binding site" evidence="13">
    <location>
        <position position="968"/>
    </location>
    <ligand>
        <name>ATP</name>
        <dbReference type="ChEBI" id="CHEBI:30616"/>
    </ligand>
</feature>
<dbReference type="EMBL" id="LK028582">
    <property type="protein sequence ID" value="CDS20957.1"/>
    <property type="molecule type" value="Genomic_DNA"/>
</dbReference>
<feature type="binding site" evidence="14">
    <location>
        <position position="964"/>
    </location>
    <ligand>
        <name>Mg(2+)</name>
        <dbReference type="ChEBI" id="CHEBI:18420"/>
    </ligand>
</feature>
<dbReference type="Proteomes" id="UP000492820">
    <property type="component" value="Unassembled WGS sequence"/>
</dbReference>
<dbReference type="GO" id="GO:0140326">
    <property type="term" value="F:ATPase-coupled intramembrane lipid transporter activity"/>
    <property type="evidence" value="ECO:0007669"/>
    <property type="project" value="UniProtKB-EC"/>
</dbReference>
<evidence type="ECO:0000256" key="8">
    <source>
        <dbReference type="ARBA" id="ARBA00022967"/>
    </source>
</evidence>
<proteinExistence type="inferred from homology"/>
<reference evidence="19" key="2">
    <citation type="submission" date="2014-06" db="EMBL/GenBank/DDBJ databases">
        <authorList>
            <person name="Aslett M."/>
        </authorList>
    </citation>
    <scope>NUCLEOTIDE SEQUENCE</scope>
</reference>
<keyword evidence="9 15" id="KW-1133">Transmembrane helix</keyword>
<dbReference type="PANTHER" id="PTHR24092:SF175">
    <property type="entry name" value="PHOSPHOLIPID-TRANSPORTING ATPASE"/>
    <property type="match status" value="1"/>
</dbReference>
<gene>
    <name evidence="19" type="ORF">EgrG_000531500</name>
</gene>
<keyword evidence="5 13" id="KW-0547">Nucleotide-binding</keyword>
<evidence type="ECO:0000256" key="2">
    <source>
        <dbReference type="ARBA" id="ARBA00008109"/>
    </source>
</evidence>
<evidence type="ECO:0000313" key="20">
    <source>
        <dbReference type="Proteomes" id="UP000492820"/>
    </source>
</evidence>
<dbReference type="NCBIfam" id="TIGR01494">
    <property type="entry name" value="ATPase_P-type"/>
    <property type="match status" value="1"/>
</dbReference>
<dbReference type="InterPro" id="IPR018303">
    <property type="entry name" value="ATPase_P-typ_P_site"/>
</dbReference>
<evidence type="ECO:0000259" key="17">
    <source>
        <dbReference type="Pfam" id="PF16209"/>
    </source>
</evidence>
<feature type="binding site" evidence="13">
    <location>
        <position position="620"/>
    </location>
    <ligand>
        <name>ATP</name>
        <dbReference type="ChEBI" id="CHEBI:30616"/>
    </ligand>
</feature>
<evidence type="ECO:0000256" key="13">
    <source>
        <dbReference type="PIRSR" id="PIRSR606539-2"/>
    </source>
</evidence>
<feature type="binding site" evidence="13">
    <location>
        <position position="643"/>
    </location>
    <ligand>
        <name>ATP</name>
        <dbReference type="ChEBI" id="CHEBI:30616"/>
    </ligand>
</feature>
<feature type="transmembrane region" description="Helical" evidence="15">
    <location>
        <begin position="1141"/>
        <end position="1162"/>
    </location>
</feature>
<dbReference type="SFLD" id="SFLDS00003">
    <property type="entry name" value="Haloacid_Dehalogenase"/>
    <property type="match status" value="1"/>
</dbReference>
<evidence type="ECO:0000256" key="12">
    <source>
        <dbReference type="PIRSR" id="PIRSR606539-1"/>
    </source>
</evidence>
<feature type="binding site" evidence="13">
    <location>
        <position position="967"/>
    </location>
    <ligand>
        <name>ATP</name>
        <dbReference type="ChEBI" id="CHEBI:30616"/>
    </ligand>
</feature>
<dbReference type="Gene3D" id="3.40.1110.10">
    <property type="entry name" value="Calcium-transporting ATPase, cytoplasmic domain N"/>
    <property type="match status" value="1"/>
</dbReference>
<dbReference type="Pfam" id="PF16209">
    <property type="entry name" value="PhoLip_ATPase_N"/>
    <property type="match status" value="1"/>
</dbReference>
<keyword evidence="7 14" id="KW-0460">Magnesium</keyword>
<dbReference type="InterPro" id="IPR023214">
    <property type="entry name" value="HAD_sf"/>
</dbReference>
<feature type="binding site" evidence="13">
    <location>
        <position position="560"/>
    </location>
    <ligand>
        <name>ATP</name>
        <dbReference type="ChEBI" id="CHEBI:30616"/>
    </ligand>
</feature>
<reference evidence="21" key="3">
    <citation type="submission" date="2020-10" db="UniProtKB">
        <authorList>
            <consortium name="WormBaseParasite"/>
        </authorList>
    </citation>
    <scope>IDENTIFICATION</scope>
</reference>
<dbReference type="GO" id="GO:0005783">
    <property type="term" value="C:endoplasmic reticulum"/>
    <property type="evidence" value="ECO:0007669"/>
    <property type="project" value="TreeGrafter"/>
</dbReference>
<evidence type="ECO:0000256" key="10">
    <source>
        <dbReference type="ARBA" id="ARBA00023136"/>
    </source>
</evidence>
<sequence>MGGSSSFPINVEKIGLFGWPRKKDDSKGRTILINSIPSQAEEASRINKHFCDNRVITSHYTWWNFFPVDLYEQFHIIANFFFLLVSILYFFGETPINPLTTIAPLVTVIGVSMIKDAVDDMKRHKTDREFNRTPYLVLAHDPDGQTSRWENRQSQKLRCGDIIVCFENNSFPCDMLLLASSHSNGKVYITTDNLDGESSVKTTNTLSFTQSALVSAVQHIEQEQYEDITINLPRSTIVCQNPNDDLKSFEGSLNYEEESTPLSLNNLVLRGSNLRHTSFILGVAVYTGADTKLSLNGKPGFRKFSSSSGRFNAILLGFMVFMFLITLLTTILHFAWRRLPLGSAWYILNSPITPWRRVEQYLTLLFIINYLIPISIMVTMEFQQLLLALFISKDIEFYDPETNEKAQVNATNLADELGQIEFLFSDKTGTLTQNKMIFKSYSLANDPHIYNVEEGGLFMMRDDSKTVSISETHKEDSTALQSVNATNYFSSSEEDDTDELGDSNIWQHGLQTKQRVFKLSKEAKQFWLNVVLCHSIEAKIKIDKETNEEVITYNAASPDEKALVDAAAKVGLIYLGVDETVNKAGKEYNIRLVRFNPGVLNEKQSNLKTRRYRMDAVLEFNSVRKRMSVMIRDENGRCFVYTKGAEVAMLDPRRCGKTPSHVKDEIIRKVTEFAMSGLRILVFSVREVDSYTYESLLQQLKNAQCQLGPERARAIDDVSAKIESQMTLIGVSGVEDKLQPGVKRCLQSLISAGIQVWVLTGDKEETAVQISQATGHFPPGTTLIRLTNGQSVDDVGRAIYVQLEGMKARLEVKRTRNRFKNLFKMKMGQQTNVREKMSDSDSDSSVSSPDSTDIEFPPKNNATSVFHRVIHGFRAALADGLRRHRRKNPGGANEPVGLVIDGTTLRYAIMPVLRDQFLCLCMNVTTVLCCRMTPLQKAAVVRLVSHGLDGVGGGGRPVTAAVGDGGNDVAMLLEASVGVGIFGNEGRQAVRASDYALPLFRHLRRLILVHGHWNYYRISMTANIFYFKNVAFVAIQIYRMFYDGFSGQSMFDSLLYTFYNLTFTSFAPFVFGIFEQHVSSKDLMHRPYLYRLMNLSANLRCWYILLWIADGWWHGTVIYYVCHYVLAGGMNFSDAHFFQSGVSYAGVDFNMFGNACYIYVVVTGTVRIVVMSRYLNRFIIIGLFVTGVMNLSIMFIYQTFGGTSTYMYMNYVYLASCPAFWLCLPLVLALTLLPGILWRISSDAWWDFQIALSGVKRIRERRKRYAWQNFVTRVNSAP</sequence>
<feature type="binding site" evidence="13">
    <location>
        <position position="931"/>
    </location>
    <ligand>
        <name>ATP</name>
        <dbReference type="ChEBI" id="CHEBI:30616"/>
    </ligand>
</feature>
<dbReference type="GO" id="GO:0005524">
    <property type="term" value="F:ATP binding"/>
    <property type="evidence" value="ECO:0007669"/>
    <property type="project" value="UniProtKB-UniRule"/>
</dbReference>
<dbReference type="Pfam" id="PF13246">
    <property type="entry name" value="Cation_ATPase"/>
    <property type="match status" value="1"/>
</dbReference>
<evidence type="ECO:0000313" key="19">
    <source>
        <dbReference type="EMBL" id="CDS20957.1"/>
    </source>
</evidence>
<dbReference type="Gene3D" id="3.40.50.1000">
    <property type="entry name" value="HAD superfamily/HAD-like"/>
    <property type="match status" value="1"/>
</dbReference>
<dbReference type="SUPFAM" id="SSF81660">
    <property type="entry name" value="Metal cation-transporting ATPase, ATP-binding domain N"/>
    <property type="match status" value="1"/>
</dbReference>
<dbReference type="InterPro" id="IPR006539">
    <property type="entry name" value="P-type_ATPase_IV"/>
</dbReference>
<feature type="binding site" evidence="13">
    <location>
        <position position="762"/>
    </location>
    <ligand>
        <name>ATP</name>
        <dbReference type="ChEBI" id="CHEBI:30616"/>
    </ligand>
</feature>
<evidence type="ECO:0000256" key="5">
    <source>
        <dbReference type="ARBA" id="ARBA00022741"/>
    </source>
</evidence>
<evidence type="ECO:0000256" key="3">
    <source>
        <dbReference type="ARBA" id="ARBA00022692"/>
    </source>
</evidence>
<accession>A0A068WR46</accession>
<dbReference type="InterPro" id="IPR032631">
    <property type="entry name" value="P-type_ATPase_N"/>
</dbReference>
<dbReference type="OrthoDB" id="377733at2759"/>
<feature type="transmembrane region" description="Helical" evidence="15">
    <location>
        <begin position="1174"/>
        <end position="1200"/>
    </location>
</feature>
<dbReference type="InterPro" id="IPR023298">
    <property type="entry name" value="ATPase_P-typ_TM_dom_sf"/>
</dbReference>
<dbReference type="Gene3D" id="2.70.150.10">
    <property type="entry name" value="Calcium-transporting ATPase, cytoplasmic transduction domain A"/>
    <property type="match status" value="1"/>
</dbReference>
<feature type="binding site" evidence="13">
    <location>
        <position position="679"/>
    </location>
    <ligand>
        <name>ATP</name>
        <dbReference type="ChEBI" id="CHEBI:30616"/>
    </ligand>
</feature>
<dbReference type="GO" id="GO:0016887">
    <property type="term" value="F:ATP hydrolysis activity"/>
    <property type="evidence" value="ECO:0007669"/>
    <property type="project" value="InterPro"/>
</dbReference>
<dbReference type="GO" id="GO:0045332">
    <property type="term" value="P:phospholipid translocation"/>
    <property type="evidence" value="ECO:0007669"/>
    <property type="project" value="TreeGrafter"/>
</dbReference>
<dbReference type="InterPro" id="IPR044492">
    <property type="entry name" value="P_typ_ATPase_HD_dom"/>
</dbReference>
<organism evidence="19">
    <name type="scientific">Echinococcus granulosus</name>
    <name type="common">Hydatid tapeworm</name>
    <dbReference type="NCBI Taxonomy" id="6210"/>
    <lineage>
        <taxon>Eukaryota</taxon>
        <taxon>Metazoa</taxon>
        <taxon>Spiralia</taxon>
        <taxon>Lophotrochozoa</taxon>
        <taxon>Platyhelminthes</taxon>
        <taxon>Cestoda</taxon>
        <taxon>Eucestoda</taxon>
        <taxon>Cyclophyllidea</taxon>
        <taxon>Taeniidae</taxon>
        <taxon>Echinococcus</taxon>
        <taxon>Echinococcus granulosus group</taxon>
    </lineage>
</organism>
<feature type="transmembrane region" description="Helical" evidence="15">
    <location>
        <begin position="1212"/>
        <end position="1233"/>
    </location>
</feature>
<feature type="transmembrane region" description="Helical" evidence="15">
    <location>
        <begin position="1054"/>
        <end position="1074"/>
    </location>
</feature>
<evidence type="ECO:0000256" key="11">
    <source>
        <dbReference type="ARBA" id="ARBA00034036"/>
    </source>
</evidence>
<comment type="subcellular location">
    <subcellularLocation>
        <location evidence="1 15">Membrane</location>
        <topology evidence="1 15">Multi-pass membrane protein</topology>
    </subcellularLocation>
</comment>
<dbReference type="PRINTS" id="PR00119">
    <property type="entry name" value="CATATPASE"/>
</dbReference>
<evidence type="ECO:0000256" key="4">
    <source>
        <dbReference type="ARBA" id="ARBA00022723"/>
    </source>
</evidence>
<evidence type="ECO:0000256" key="9">
    <source>
        <dbReference type="ARBA" id="ARBA00022989"/>
    </source>
</evidence>
<comment type="cofactor">
    <cofactor evidence="14">
        <name>Mg(2+)</name>
        <dbReference type="ChEBI" id="CHEBI:18420"/>
    </cofactor>
</comment>
<keyword evidence="3 15" id="KW-0812">Transmembrane</keyword>
<feature type="binding site" evidence="14">
    <location>
        <position position="426"/>
    </location>
    <ligand>
        <name>Mg(2+)</name>
        <dbReference type="ChEBI" id="CHEBI:18420"/>
    </ligand>
</feature>
<evidence type="ECO:0000256" key="1">
    <source>
        <dbReference type="ARBA" id="ARBA00004141"/>
    </source>
</evidence>
<dbReference type="InterPro" id="IPR032630">
    <property type="entry name" value="P_typ_ATPase_c"/>
</dbReference>
<dbReference type="SFLD" id="SFLDG00002">
    <property type="entry name" value="C1.7:_P-type_atpase_like"/>
    <property type="match status" value="1"/>
</dbReference>
<feature type="domain" description="P-type ATPase C-terminal" evidence="18">
    <location>
        <begin position="990"/>
        <end position="1246"/>
    </location>
</feature>
<feature type="binding site" evidence="13">
    <location>
        <position position="761"/>
    </location>
    <ligand>
        <name>ATP</name>
        <dbReference type="ChEBI" id="CHEBI:30616"/>
    </ligand>
</feature>
<dbReference type="SUPFAM" id="SSF81665">
    <property type="entry name" value="Calcium ATPase, transmembrane domain M"/>
    <property type="match status" value="1"/>
</dbReference>
<dbReference type="AlphaFoldDB" id="A0A068WR46"/>
<keyword evidence="6 13" id="KW-0067">ATP-binding</keyword>
<feature type="region of interest" description="Disordered" evidence="16">
    <location>
        <begin position="830"/>
        <end position="860"/>
    </location>
</feature>
<evidence type="ECO:0000256" key="6">
    <source>
        <dbReference type="ARBA" id="ARBA00022840"/>
    </source>
</evidence>
<feature type="transmembrane region" description="Helical" evidence="15">
    <location>
        <begin position="311"/>
        <end position="336"/>
    </location>
</feature>
<dbReference type="PROSITE" id="PS00154">
    <property type="entry name" value="ATPASE_E1_E2"/>
    <property type="match status" value="1"/>
</dbReference>
<evidence type="ECO:0000256" key="7">
    <source>
        <dbReference type="ARBA" id="ARBA00022842"/>
    </source>
</evidence>
<dbReference type="InterPro" id="IPR008250">
    <property type="entry name" value="ATPase_P-typ_transduc_dom_A_sf"/>
</dbReference>
<feature type="binding site" evidence="14">
    <location>
        <position position="968"/>
    </location>
    <ligand>
        <name>Mg(2+)</name>
        <dbReference type="ChEBI" id="CHEBI:18420"/>
    </ligand>
</feature>
<keyword evidence="10 15" id="KW-0472">Membrane</keyword>
<feature type="binding site" evidence="13">
    <location>
        <position position="760"/>
    </location>
    <ligand>
        <name>ATP</name>
        <dbReference type="ChEBI" id="CHEBI:30616"/>
    </ligand>
</feature>
<dbReference type="SUPFAM" id="SSF56784">
    <property type="entry name" value="HAD-like"/>
    <property type="match status" value="1"/>
</dbReference>
<feature type="domain" description="P-type ATPase N-terminal" evidence="17">
    <location>
        <begin position="45"/>
        <end position="102"/>
    </location>
</feature>
<comment type="similarity">
    <text evidence="2 15">Belongs to the cation transport ATPase (P-type) (TC 3.A.3) family. Type IV subfamily.</text>
</comment>
<evidence type="ECO:0000313" key="21">
    <source>
        <dbReference type="WBParaSite" id="EgrG_000531500"/>
    </source>
</evidence>
<dbReference type="InterPro" id="IPR036412">
    <property type="entry name" value="HAD-like_sf"/>
</dbReference>
<evidence type="ECO:0000256" key="14">
    <source>
        <dbReference type="PIRSR" id="PIRSR606539-3"/>
    </source>
</evidence>
<dbReference type="InterPro" id="IPR001757">
    <property type="entry name" value="P_typ_ATPase"/>
</dbReference>
<feature type="transmembrane region" description="Helical" evidence="15">
    <location>
        <begin position="361"/>
        <end position="380"/>
    </location>
</feature>
<dbReference type="GO" id="GO:0000287">
    <property type="term" value="F:magnesium ion binding"/>
    <property type="evidence" value="ECO:0007669"/>
    <property type="project" value="UniProtKB-UniRule"/>
</dbReference>
<reference evidence="19 20" key="1">
    <citation type="journal article" date="2013" name="Nature">
        <title>The genomes of four tapeworm species reveal adaptations to parasitism.</title>
        <authorList>
            <person name="Tsai I.J."/>
            <person name="Zarowiecki M."/>
            <person name="Holroyd N."/>
            <person name="Garciarrubio A."/>
            <person name="Sanchez-Flores A."/>
            <person name="Brooks K.L."/>
            <person name="Tracey A."/>
            <person name="Bobes R.J."/>
            <person name="Fragoso G."/>
            <person name="Sciutto E."/>
            <person name="Aslett M."/>
            <person name="Beasley H."/>
            <person name="Bennett H.M."/>
            <person name="Cai J."/>
            <person name="Camicia F."/>
            <person name="Clark R."/>
            <person name="Cucher M."/>
            <person name="De Silva N."/>
            <person name="Day T.A."/>
            <person name="Deplazes P."/>
            <person name="Estrada K."/>
            <person name="Fernandez C."/>
            <person name="Holland P.W."/>
            <person name="Hou J."/>
            <person name="Hu S."/>
            <person name="Huckvale T."/>
            <person name="Hung S.S."/>
            <person name="Kamenetzky L."/>
            <person name="Keane J.A."/>
            <person name="Kiss F."/>
            <person name="Koziol U."/>
            <person name="Lambert O."/>
            <person name="Liu K."/>
            <person name="Luo X."/>
            <person name="Luo Y."/>
            <person name="Macchiaroli N."/>
            <person name="Nichol S."/>
            <person name="Paps J."/>
            <person name="Parkinson J."/>
            <person name="Pouchkina-Stantcheva N."/>
            <person name="Riddiford N."/>
            <person name="Rosenzvit M."/>
            <person name="Salinas G."/>
            <person name="Wasmuth J.D."/>
            <person name="Zamanian M."/>
            <person name="Zheng Y."/>
            <person name="Cai X."/>
            <person name="Soberon X."/>
            <person name="Olson P.D."/>
            <person name="Laclette J.P."/>
            <person name="Brehm K."/>
            <person name="Berriman M."/>
            <person name="Garciarrubio A."/>
            <person name="Bobes R.J."/>
            <person name="Fragoso G."/>
            <person name="Sanchez-Flores A."/>
            <person name="Estrada K."/>
            <person name="Cevallos M.A."/>
            <person name="Morett E."/>
            <person name="Gonzalez V."/>
            <person name="Portillo T."/>
            <person name="Ochoa-Leyva A."/>
            <person name="Jose M.V."/>
            <person name="Sciutto E."/>
            <person name="Landa A."/>
            <person name="Jimenez L."/>
            <person name="Valdes V."/>
            <person name="Carrero J.C."/>
            <person name="Larralde C."/>
            <person name="Morales-Montor J."/>
            <person name="Limon-Lason J."/>
            <person name="Soberon X."/>
            <person name="Laclette J.P."/>
        </authorList>
    </citation>
    <scope>NUCLEOTIDE SEQUENCE [LARGE SCALE GENOMIC DNA]</scope>
</reference>
<dbReference type="EC" id="7.6.2.1" evidence="15"/>
<dbReference type="InterPro" id="IPR023299">
    <property type="entry name" value="ATPase_P-typ_cyto_dom_N"/>
</dbReference>
<dbReference type="SFLD" id="SFLDF00027">
    <property type="entry name" value="p-type_atpase"/>
    <property type="match status" value="1"/>
</dbReference>
<dbReference type="GO" id="GO:0005886">
    <property type="term" value="C:plasma membrane"/>
    <property type="evidence" value="ECO:0007669"/>
    <property type="project" value="TreeGrafter"/>
</dbReference>
<feature type="binding site" evidence="13">
    <location>
        <position position="937"/>
    </location>
    <ligand>
        <name>ATP</name>
        <dbReference type="ChEBI" id="CHEBI:30616"/>
    </ligand>
</feature>
<feature type="active site" description="4-aspartylphosphate intermediate" evidence="12">
    <location>
        <position position="426"/>
    </location>
</feature>
<dbReference type="Pfam" id="PF16212">
    <property type="entry name" value="PhoLip_ATPase_C"/>
    <property type="match status" value="1"/>
</dbReference>
<name>A0A068WR46_ECHGR</name>
<comment type="catalytic activity">
    <reaction evidence="11 15">
        <text>ATP + H2O + phospholipidSide 1 = ADP + phosphate + phospholipidSide 2.</text>
        <dbReference type="EC" id="7.6.2.1"/>
    </reaction>
</comment>
<feature type="binding site" evidence="13">
    <location>
        <position position="427"/>
    </location>
    <ligand>
        <name>ATP</name>
        <dbReference type="ChEBI" id="CHEBI:30616"/>
    </ligand>
</feature>
<feature type="binding site" evidence="14">
    <location>
        <position position="428"/>
    </location>
    <ligand>
        <name>Mg(2+)</name>
        <dbReference type="ChEBI" id="CHEBI:18420"/>
    </ligand>
</feature>
<evidence type="ECO:0000259" key="18">
    <source>
        <dbReference type="Pfam" id="PF16212"/>
    </source>
</evidence>
<dbReference type="WBParaSite" id="EgrG_000531500">
    <property type="protein sequence ID" value="EgrG_000531500"/>
    <property type="gene ID" value="EgrG_000531500"/>
</dbReference>
<evidence type="ECO:0000256" key="16">
    <source>
        <dbReference type="SAM" id="MobiDB-lite"/>
    </source>
</evidence>